<evidence type="ECO:0000256" key="7">
    <source>
        <dbReference type="ARBA" id="ARBA00022723"/>
    </source>
</evidence>
<keyword evidence="13" id="KW-0472">Membrane</keyword>
<evidence type="ECO:0000256" key="6">
    <source>
        <dbReference type="ARBA" id="ARBA00022617"/>
    </source>
</evidence>
<keyword evidence="12 15" id="KW-0503">Monooxygenase</keyword>
<dbReference type="GO" id="GO:0005789">
    <property type="term" value="C:endoplasmic reticulum membrane"/>
    <property type="evidence" value="ECO:0007669"/>
    <property type="project" value="UniProtKB-SubCell"/>
</dbReference>
<keyword evidence="8" id="KW-0256">Endoplasmic reticulum</keyword>
<dbReference type="EMBL" id="OC915024">
    <property type="protein sequence ID" value="CAD7638216.1"/>
    <property type="molecule type" value="Genomic_DNA"/>
</dbReference>
<dbReference type="PANTHER" id="PTHR24292:SF54">
    <property type="entry name" value="CYP9F3-RELATED"/>
    <property type="match status" value="1"/>
</dbReference>
<comment type="cofactor">
    <cofactor evidence="1 14">
        <name>heme</name>
        <dbReference type="ChEBI" id="CHEBI:30413"/>
    </cofactor>
</comment>
<evidence type="ECO:0000256" key="1">
    <source>
        <dbReference type="ARBA" id="ARBA00001971"/>
    </source>
</evidence>
<keyword evidence="7 14" id="KW-0479">Metal-binding</keyword>
<evidence type="ECO:0000256" key="12">
    <source>
        <dbReference type="ARBA" id="ARBA00023033"/>
    </source>
</evidence>
<dbReference type="InterPro" id="IPR002403">
    <property type="entry name" value="Cyt_P450_E_grp-IV"/>
</dbReference>
<keyword evidence="9" id="KW-0492">Microsome</keyword>
<proteinExistence type="inferred from homology"/>
<feature type="binding site" description="axial binding residue" evidence="14">
    <location>
        <position position="217"/>
    </location>
    <ligand>
        <name>heme</name>
        <dbReference type="ChEBI" id="CHEBI:30413"/>
    </ligand>
    <ligandPart>
        <name>Fe</name>
        <dbReference type="ChEBI" id="CHEBI:18248"/>
    </ligandPart>
</feature>
<evidence type="ECO:0000256" key="5">
    <source>
        <dbReference type="ARBA" id="ARBA00010617"/>
    </source>
</evidence>
<evidence type="ECO:0000256" key="10">
    <source>
        <dbReference type="ARBA" id="ARBA00023002"/>
    </source>
</evidence>
<evidence type="ECO:0000256" key="13">
    <source>
        <dbReference type="ARBA" id="ARBA00023136"/>
    </source>
</evidence>
<dbReference type="GO" id="GO:0004497">
    <property type="term" value="F:monooxygenase activity"/>
    <property type="evidence" value="ECO:0007669"/>
    <property type="project" value="UniProtKB-KW"/>
</dbReference>
<evidence type="ECO:0000256" key="8">
    <source>
        <dbReference type="ARBA" id="ARBA00022824"/>
    </source>
</evidence>
<gene>
    <name evidence="16" type="ORF">ONB1V03_LOCUS1279</name>
</gene>
<dbReference type="Gene3D" id="1.10.630.10">
    <property type="entry name" value="Cytochrome P450"/>
    <property type="match status" value="1"/>
</dbReference>
<keyword evidence="6 14" id="KW-0349">Heme</keyword>
<evidence type="ECO:0000256" key="9">
    <source>
        <dbReference type="ARBA" id="ARBA00022848"/>
    </source>
</evidence>
<protein>
    <recommendedName>
        <fullName evidence="18">Cytochrome P450</fullName>
    </recommendedName>
</protein>
<comment type="similarity">
    <text evidence="5 15">Belongs to the cytochrome P450 family.</text>
</comment>
<evidence type="ECO:0000256" key="14">
    <source>
        <dbReference type="PIRSR" id="PIRSR602403-1"/>
    </source>
</evidence>
<dbReference type="GO" id="GO:0020037">
    <property type="term" value="F:heme binding"/>
    <property type="evidence" value="ECO:0007669"/>
    <property type="project" value="InterPro"/>
</dbReference>
<dbReference type="InterPro" id="IPR050476">
    <property type="entry name" value="Insect_CytP450_Detox"/>
</dbReference>
<dbReference type="SUPFAM" id="SSF48264">
    <property type="entry name" value="Cytochrome P450"/>
    <property type="match status" value="1"/>
</dbReference>
<evidence type="ECO:0000313" key="16">
    <source>
        <dbReference type="EMBL" id="CAD7638216.1"/>
    </source>
</evidence>
<dbReference type="Pfam" id="PF00067">
    <property type="entry name" value="p450"/>
    <property type="match status" value="1"/>
</dbReference>
<dbReference type="InterPro" id="IPR036396">
    <property type="entry name" value="Cyt_P450_sf"/>
</dbReference>
<keyword evidence="10 15" id="KW-0560">Oxidoreductase</keyword>
<evidence type="ECO:0000256" key="11">
    <source>
        <dbReference type="ARBA" id="ARBA00023004"/>
    </source>
</evidence>
<dbReference type="AlphaFoldDB" id="A0A7R9LAR6"/>
<evidence type="ECO:0000256" key="3">
    <source>
        <dbReference type="ARBA" id="ARBA00004174"/>
    </source>
</evidence>
<dbReference type="EMBL" id="CAJPVJ010000199">
    <property type="protein sequence ID" value="CAG2161675.1"/>
    <property type="molecule type" value="Genomic_DNA"/>
</dbReference>
<keyword evidence="17" id="KW-1185">Reference proteome</keyword>
<dbReference type="PANTHER" id="PTHR24292">
    <property type="entry name" value="CYTOCHROME P450"/>
    <property type="match status" value="1"/>
</dbReference>
<dbReference type="Proteomes" id="UP000728032">
    <property type="component" value="Unassembled WGS sequence"/>
</dbReference>
<evidence type="ECO:0008006" key="18">
    <source>
        <dbReference type="Google" id="ProtNLM"/>
    </source>
</evidence>
<dbReference type="InterPro" id="IPR017972">
    <property type="entry name" value="Cyt_P450_CS"/>
</dbReference>
<dbReference type="GO" id="GO:0005506">
    <property type="term" value="F:iron ion binding"/>
    <property type="evidence" value="ECO:0007669"/>
    <property type="project" value="InterPro"/>
</dbReference>
<comment type="subcellular location">
    <subcellularLocation>
        <location evidence="4">Endoplasmic reticulum membrane</location>
        <topology evidence="4">Peripheral membrane protein</topology>
    </subcellularLocation>
    <subcellularLocation>
        <location evidence="3">Microsome membrane</location>
        <topology evidence="3">Peripheral membrane protein</topology>
    </subcellularLocation>
</comment>
<keyword evidence="11 14" id="KW-0408">Iron</keyword>
<dbReference type="PRINTS" id="PR00385">
    <property type="entry name" value="P450"/>
</dbReference>
<sequence>MKFFNISIIEPTVYDFFKKAIAEIMKQRKEDKSGKHHDFLQLMINAQKKVVDVEETDDKLMDRLRVLYNRCSKQKKNRPILCCPNLLSHLCYLLAINPDSQQKLLDEVLAKSDSKGDIDYETIIRLPYLDACISETLRLYNPAPQTSRVAAKDYQLGDTGITVKKGIHIMIPIHAIHHNPDYYPDPHSFKPERFLPENRDKLVPYTYLPFGAGPRNCVGMRFALMEAKTVMARVITKYEFIRTKTTKVPLQMKKGKIFMTPTDITIGKIPGTA</sequence>
<accession>A0A7R9LAR6</accession>
<dbReference type="PROSITE" id="PS00086">
    <property type="entry name" value="CYTOCHROME_P450"/>
    <property type="match status" value="1"/>
</dbReference>
<evidence type="ECO:0000256" key="2">
    <source>
        <dbReference type="ARBA" id="ARBA00003690"/>
    </source>
</evidence>
<evidence type="ECO:0000313" key="17">
    <source>
        <dbReference type="Proteomes" id="UP000728032"/>
    </source>
</evidence>
<dbReference type="OrthoDB" id="7779621at2759"/>
<evidence type="ECO:0000256" key="15">
    <source>
        <dbReference type="RuleBase" id="RU000461"/>
    </source>
</evidence>
<comment type="function">
    <text evidence="2">May be involved in the metabolism of insect hormones and in the breakdown of synthetic insecticides.</text>
</comment>
<reference evidence="16" key="1">
    <citation type="submission" date="2020-11" db="EMBL/GenBank/DDBJ databases">
        <authorList>
            <person name="Tran Van P."/>
        </authorList>
    </citation>
    <scope>NUCLEOTIDE SEQUENCE</scope>
</reference>
<dbReference type="InterPro" id="IPR001128">
    <property type="entry name" value="Cyt_P450"/>
</dbReference>
<organism evidence="16">
    <name type="scientific">Oppiella nova</name>
    <dbReference type="NCBI Taxonomy" id="334625"/>
    <lineage>
        <taxon>Eukaryota</taxon>
        <taxon>Metazoa</taxon>
        <taxon>Ecdysozoa</taxon>
        <taxon>Arthropoda</taxon>
        <taxon>Chelicerata</taxon>
        <taxon>Arachnida</taxon>
        <taxon>Acari</taxon>
        <taxon>Acariformes</taxon>
        <taxon>Sarcoptiformes</taxon>
        <taxon>Oribatida</taxon>
        <taxon>Brachypylina</taxon>
        <taxon>Oppioidea</taxon>
        <taxon>Oppiidae</taxon>
        <taxon>Oppiella</taxon>
    </lineage>
</organism>
<name>A0A7R9LAR6_9ACAR</name>
<dbReference type="GO" id="GO:0016705">
    <property type="term" value="F:oxidoreductase activity, acting on paired donors, with incorporation or reduction of molecular oxygen"/>
    <property type="evidence" value="ECO:0007669"/>
    <property type="project" value="InterPro"/>
</dbReference>
<evidence type="ECO:0000256" key="4">
    <source>
        <dbReference type="ARBA" id="ARBA00004406"/>
    </source>
</evidence>
<dbReference type="PRINTS" id="PR00465">
    <property type="entry name" value="EP450IV"/>
</dbReference>